<reference evidence="1 2" key="1">
    <citation type="submission" date="2019-06" db="EMBL/GenBank/DDBJ databases">
        <title>Genomic Encyclopedia of Archaeal and Bacterial Type Strains, Phase II (KMG-II): from individual species to whole genera.</title>
        <authorList>
            <person name="Goeker M."/>
        </authorList>
    </citation>
    <scope>NUCLEOTIDE SEQUENCE [LARGE SCALE GENOMIC DNA]</scope>
    <source>
        <strain evidence="1 2">DSM 24789</strain>
    </source>
</reference>
<protein>
    <submittedName>
        <fullName evidence="1">Uncharacterized protein DUF1788</fullName>
    </submittedName>
</protein>
<evidence type="ECO:0000313" key="1">
    <source>
        <dbReference type="EMBL" id="TQM41514.1"/>
    </source>
</evidence>
<evidence type="ECO:0000313" key="2">
    <source>
        <dbReference type="Proteomes" id="UP000320773"/>
    </source>
</evidence>
<dbReference type="Proteomes" id="UP000320773">
    <property type="component" value="Unassembled WGS sequence"/>
</dbReference>
<organism evidence="1 2">
    <name type="scientific">Flavobacterium branchiophilum</name>
    <dbReference type="NCBI Taxonomy" id="55197"/>
    <lineage>
        <taxon>Bacteria</taxon>
        <taxon>Pseudomonadati</taxon>
        <taxon>Bacteroidota</taxon>
        <taxon>Flavobacteriia</taxon>
        <taxon>Flavobacteriales</taxon>
        <taxon>Flavobacteriaceae</taxon>
        <taxon>Flavobacterium</taxon>
    </lineage>
</organism>
<name>A0A543G6B7_9FLAO</name>
<proteinExistence type="predicted"/>
<comment type="caution">
    <text evidence="1">The sequence shown here is derived from an EMBL/GenBank/DDBJ whole genome shotgun (WGS) entry which is preliminary data.</text>
</comment>
<sequence length="185" mass="21146">MAYIDENKAKFDNLKSILDVKNRSQLSLVANGGYSILFTYPPKEENLYLEKTKKELSSTNFKFIDASKIFVDFIDENKLENIIDLYNDLKPTSFKVFIDSSSTDKDFFDAIVNEIIETSKQGLIPVLIRTGVFYGTGIENINITQHSTIDELNMPLVIFYPGEINGDHHHFLNAKQSSNYRCTII</sequence>
<dbReference type="RefSeq" id="WP_089081501.1">
    <property type="nucleotide sequence ID" value="NZ_VFPJ01000001.1"/>
</dbReference>
<dbReference type="AlphaFoldDB" id="A0A543G6B7"/>
<accession>A0A543G6B7</accession>
<gene>
    <name evidence="1" type="ORF">BC670_2490</name>
</gene>
<dbReference type="EMBL" id="VFPJ01000001">
    <property type="protein sequence ID" value="TQM41514.1"/>
    <property type="molecule type" value="Genomic_DNA"/>
</dbReference>